<evidence type="ECO:0000256" key="3">
    <source>
        <dbReference type="ARBA" id="ARBA00022574"/>
    </source>
</evidence>
<evidence type="ECO:0000313" key="7">
    <source>
        <dbReference type="Proteomes" id="UP000054408"/>
    </source>
</evidence>
<dbReference type="STRING" id="461836.A0A0L0DJS5"/>
<proteinExistence type="inferred from homology"/>
<dbReference type="eggNOG" id="KOG0315">
    <property type="taxonomic scope" value="Eukaryota"/>
</dbReference>
<dbReference type="PROSITE" id="PS00678">
    <property type="entry name" value="WD_REPEATS_1"/>
    <property type="match status" value="2"/>
</dbReference>
<dbReference type="AlphaFoldDB" id="A0A0L0DJS5"/>
<sequence>MPLTVILATAGYDHTIRFWEPSGTCHRTLQHPDSQVNALSITPDREHIAAAGNPSIRMYEVHTQHPNPVTSYDGHTGNVTAVGFHSECNWMYTASEDGSLKIWDLRASGCQRNYDVGAAVNHAILHPNQGELLTADQDGNLSVFDLVADKCVFSDTSSAGTALRSVAVDPDGVSVVTANNSGDVHVYSASPTESGFYGLASKFSAHDTYVLKVLFSPHGSTLATASADKTIKLWSVAYDADDVASFELSQTLVGHKRWVWDCVFSADSAYIASASSDQVARLWNVAQGETIRQYAKHHKAVCAIALNDAAAEDVPSPSS</sequence>
<dbReference type="SMART" id="SM00320">
    <property type="entry name" value="WD40"/>
    <property type="match status" value="6"/>
</dbReference>
<dbReference type="EMBL" id="GL349472">
    <property type="protein sequence ID" value="KNC52450.1"/>
    <property type="molecule type" value="Genomic_DNA"/>
</dbReference>
<dbReference type="OrthoDB" id="400at2759"/>
<comment type="similarity">
    <text evidence="1">Belongs to the WD repeat LST8 family.</text>
</comment>
<dbReference type="InterPro" id="IPR011047">
    <property type="entry name" value="Quinoprotein_ADH-like_sf"/>
</dbReference>
<dbReference type="InterPro" id="IPR015943">
    <property type="entry name" value="WD40/YVTN_repeat-like_dom_sf"/>
</dbReference>
<evidence type="ECO:0000256" key="4">
    <source>
        <dbReference type="ARBA" id="ARBA00022737"/>
    </source>
</evidence>
<protein>
    <recommendedName>
        <fullName evidence="2">Target of rapamycin complex subunit LST8</fullName>
    </recommendedName>
</protein>
<dbReference type="RefSeq" id="XP_013755490.1">
    <property type="nucleotide sequence ID" value="XM_013900036.1"/>
</dbReference>
<dbReference type="OMA" id="VQRNYKH"/>
<dbReference type="PROSITE" id="PS50082">
    <property type="entry name" value="WD_REPEATS_2"/>
    <property type="match status" value="3"/>
</dbReference>
<feature type="repeat" description="WD" evidence="5">
    <location>
        <begin position="252"/>
        <end position="293"/>
    </location>
</feature>
<dbReference type="SUPFAM" id="SSF50998">
    <property type="entry name" value="Quinoprotein alcohol dehydrogenase-like"/>
    <property type="match status" value="1"/>
</dbReference>
<reference evidence="6 7" key="1">
    <citation type="submission" date="2010-05" db="EMBL/GenBank/DDBJ databases">
        <title>The Genome Sequence of Thecamonas trahens ATCC 50062.</title>
        <authorList>
            <consortium name="The Broad Institute Genome Sequencing Platform"/>
            <person name="Russ C."/>
            <person name="Cuomo C."/>
            <person name="Shea T."/>
            <person name="Young S.K."/>
            <person name="Zeng Q."/>
            <person name="Koehrsen M."/>
            <person name="Haas B."/>
            <person name="Borodovsky M."/>
            <person name="Guigo R."/>
            <person name="Alvarado L."/>
            <person name="Berlin A."/>
            <person name="Bochicchio J."/>
            <person name="Borenstein D."/>
            <person name="Chapman S."/>
            <person name="Chen Z."/>
            <person name="Freedman E."/>
            <person name="Gellesch M."/>
            <person name="Goldberg J."/>
            <person name="Griggs A."/>
            <person name="Gujja S."/>
            <person name="Heilman E."/>
            <person name="Heiman D."/>
            <person name="Hepburn T."/>
            <person name="Howarth C."/>
            <person name="Jen D."/>
            <person name="Larson L."/>
            <person name="Mehta T."/>
            <person name="Park D."/>
            <person name="Pearson M."/>
            <person name="Roberts A."/>
            <person name="Saif S."/>
            <person name="Shenoy N."/>
            <person name="Sisk P."/>
            <person name="Stolte C."/>
            <person name="Sykes S."/>
            <person name="Thomson T."/>
            <person name="Walk T."/>
            <person name="White J."/>
            <person name="Yandava C."/>
            <person name="Burger G."/>
            <person name="Gray M.W."/>
            <person name="Holland P.W.H."/>
            <person name="King N."/>
            <person name="Lang F.B.F."/>
            <person name="Roger A.J."/>
            <person name="Ruiz-Trillo I."/>
            <person name="Lander E."/>
            <person name="Nusbaum C."/>
        </authorList>
    </citation>
    <scope>NUCLEOTIDE SEQUENCE [LARGE SCALE GENOMIC DNA]</scope>
    <source>
        <strain evidence="6 7">ATCC 50062</strain>
    </source>
</reference>
<evidence type="ECO:0000256" key="1">
    <source>
        <dbReference type="ARBA" id="ARBA00009890"/>
    </source>
</evidence>
<keyword evidence="6" id="KW-0418">Kinase</keyword>
<dbReference type="InterPro" id="IPR001680">
    <property type="entry name" value="WD40_rpt"/>
</dbReference>
<gene>
    <name evidence="6" type="ORF">AMSG_08434</name>
</gene>
<dbReference type="PANTHER" id="PTHR19842:SF0">
    <property type="entry name" value="TARGET OF RAPAMYCIN COMPLEX SUBUNIT LST8"/>
    <property type="match status" value="1"/>
</dbReference>
<evidence type="ECO:0000256" key="5">
    <source>
        <dbReference type="PROSITE-ProRule" id="PRU00221"/>
    </source>
</evidence>
<dbReference type="Pfam" id="PF00400">
    <property type="entry name" value="WD40"/>
    <property type="match status" value="4"/>
</dbReference>
<dbReference type="PRINTS" id="PR00320">
    <property type="entry name" value="GPROTEINBRPT"/>
</dbReference>
<accession>A0A0L0DJS5</accession>
<organism evidence="6 7">
    <name type="scientific">Thecamonas trahens ATCC 50062</name>
    <dbReference type="NCBI Taxonomy" id="461836"/>
    <lineage>
        <taxon>Eukaryota</taxon>
        <taxon>Apusozoa</taxon>
        <taxon>Apusomonadida</taxon>
        <taxon>Apusomonadidae</taxon>
        <taxon>Thecamonas</taxon>
    </lineage>
</organism>
<evidence type="ECO:0000256" key="2">
    <source>
        <dbReference type="ARBA" id="ARBA00018867"/>
    </source>
</evidence>
<dbReference type="PROSITE" id="PS50294">
    <property type="entry name" value="WD_REPEATS_REGION"/>
    <property type="match status" value="3"/>
</dbReference>
<feature type="repeat" description="WD" evidence="5">
    <location>
        <begin position="72"/>
        <end position="113"/>
    </location>
</feature>
<keyword evidence="7" id="KW-1185">Reference proteome</keyword>
<dbReference type="InterPro" id="IPR019775">
    <property type="entry name" value="WD40_repeat_CS"/>
</dbReference>
<dbReference type="GO" id="GO:0031929">
    <property type="term" value="P:TOR signaling"/>
    <property type="evidence" value="ECO:0007669"/>
    <property type="project" value="InterPro"/>
</dbReference>
<dbReference type="InterPro" id="IPR037588">
    <property type="entry name" value="MLST8"/>
</dbReference>
<evidence type="ECO:0000313" key="6">
    <source>
        <dbReference type="EMBL" id="KNC52450.1"/>
    </source>
</evidence>
<dbReference type="Proteomes" id="UP000054408">
    <property type="component" value="Unassembled WGS sequence"/>
</dbReference>
<name>A0A0L0DJS5_THETB</name>
<keyword evidence="6" id="KW-0808">Transferase</keyword>
<keyword evidence="3 5" id="KW-0853">WD repeat</keyword>
<dbReference type="GO" id="GO:0016301">
    <property type="term" value="F:kinase activity"/>
    <property type="evidence" value="ECO:0007669"/>
    <property type="project" value="UniProtKB-KW"/>
</dbReference>
<feature type="repeat" description="WD" evidence="5">
    <location>
        <begin position="203"/>
        <end position="236"/>
    </location>
</feature>
<dbReference type="GeneID" id="25567128"/>
<dbReference type="CDD" id="cd00200">
    <property type="entry name" value="WD40"/>
    <property type="match status" value="1"/>
</dbReference>
<keyword evidence="4" id="KW-0677">Repeat</keyword>
<dbReference type="InterPro" id="IPR020472">
    <property type="entry name" value="WD40_PAC1"/>
</dbReference>
<dbReference type="GO" id="GO:0031931">
    <property type="term" value="C:TORC1 complex"/>
    <property type="evidence" value="ECO:0007669"/>
    <property type="project" value="InterPro"/>
</dbReference>
<dbReference type="GO" id="GO:0032956">
    <property type="term" value="P:regulation of actin cytoskeleton organization"/>
    <property type="evidence" value="ECO:0007669"/>
    <property type="project" value="TreeGrafter"/>
</dbReference>
<dbReference type="PANTHER" id="PTHR19842">
    <property type="entry name" value="G BETA-LIKE PROTEIN GBL"/>
    <property type="match status" value="1"/>
</dbReference>
<dbReference type="GO" id="GO:0031932">
    <property type="term" value="C:TORC2 complex"/>
    <property type="evidence" value="ECO:0007669"/>
    <property type="project" value="InterPro"/>
</dbReference>
<dbReference type="Gene3D" id="2.130.10.10">
    <property type="entry name" value="YVTN repeat-like/Quinoprotein amine dehydrogenase"/>
    <property type="match status" value="1"/>
</dbReference>